<accession>A0A1J7J3E9</accession>
<evidence type="ECO:0000313" key="2">
    <source>
        <dbReference type="EMBL" id="OIW24352.1"/>
    </source>
</evidence>
<dbReference type="Proteomes" id="UP000182658">
    <property type="component" value="Unassembled WGS sequence"/>
</dbReference>
<organism evidence="2 3">
    <name type="scientific">Coniochaeta ligniaria NRRL 30616</name>
    <dbReference type="NCBI Taxonomy" id="1408157"/>
    <lineage>
        <taxon>Eukaryota</taxon>
        <taxon>Fungi</taxon>
        <taxon>Dikarya</taxon>
        <taxon>Ascomycota</taxon>
        <taxon>Pezizomycotina</taxon>
        <taxon>Sordariomycetes</taxon>
        <taxon>Sordariomycetidae</taxon>
        <taxon>Coniochaetales</taxon>
        <taxon>Coniochaetaceae</taxon>
        <taxon>Coniochaeta</taxon>
    </lineage>
</organism>
<sequence length="209" mass="23530">MSTASKGTEPGELTSSPHTVKSPTNDEKMKTFDLALKKAMDSCVDSMLAGHRCIELINEYKTETPKNPLKLAALGASAIAWFDADKAHIKDVKSLEAVLDNTLEPVEGQEKVKFPAGLADEMEEMMIRFKTRAAEYGAQDLRDFIEECEELSILQRLALHRAAAHSDYTRDQANGITHTIYMDMWENTEGNMDWFVLPFIILVHWIPKL</sequence>
<name>A0A1J7J3E9_9PEZI</name>
<dbReference type="InParanoid" id="A0A1J7J3E9"/>
<protein>
    <submittedName>
        <fullName evidence="2">Uncharacterized protein</fullName>
    </submittedName>
</protein>
<dbReference type="EMBL" id="KV875104">
    <property type="protein sequence ID" value="OIW24352.1"/>
    <property type="molecule type" value="Genomic_DNA"/>
</dbReference>
<feature type="region of interest" description="Disordered" evidence="1">
    <location>
        <begin position="1"/>
        <end position="26"/>
    </location>
</feature>
<dbReference type="AlphaFoldDB" id="A0A1J7J3E9"/>
<proteinExistence type="predicted"/>
<gene>
    <name evidence="2" type="ORF">CONLIGDRAFT_673940</name>
</gene>
<keyword evidence="3" id="KW-1185">Reference proteome</keyword>
<reference evidence="2 3" key="1">
    <citation type="submission" date="2016-10" db="EMBL/GenBank/DDBJ databases">
        <title>Draft genome sequence of Coniochaeta ligniaria NRRL30616, a lignocellulolytic fungus for bioabatement of inhibitors in plant biomass hydrolysates.</title>
        <authorList>
            <consortium name="DOE Joint Genome Institute"/>
            <person name="Jimenez D.J."/>
            <person name="Hector R.E."/>
            <person name="Riley R."/>
            <person name="Sun H."/>
            <person name="Grigoriev I.V."/>
            <person name="Van Elsas J.D."/>
            <person name="Nichols N.N."/>
        </authorList>
    </citation>
    <scope>NUCLEOTIDE SEQUENCE [LARGE SCALE GENOMIC DNA]</scope>
    <source>
        <strain evidence="2 3">NRRL 30616</strain>
    </source>
</reference>
<evidence type="ECO:0000313" key="3">
    <source>
        <dbReference type="Proteomes" id="UP000182658"/>
    </source>
</evidence>
<evidence type="ECO:0000256" key="1">
    <source>
        <dbReference type="SAM" id="MobiDB-lite"/>
    </source>
</evidence>
<feature type="compositionally biased region" description="Polar residues" evidence="1">
    <location>
        <begin position="13"/>
        <end position="23"/>
    </location>
</feature>